<dbReference type="Pfam" id="PF10691">
    <property type="entry name" value="DUF2497"/>
    <property type="match status" value="1"/>
</dbReference>
<dbReference type="OrthoDB" id="7189469at2"/>
<protein>
    <submittedName>
        <fullName evidence="2">DUF2497 domain-containing protein</fullName>
    </submittedName>
</protein>
<evidence type="ECO:0000256" key="1">
    <source>
        <dbReference type="SAM" id="MobiDB-lite"/>
    </source>
</evidence>
<feature type="compositionally biased region" description="Polar residues" evidence="1">
    <location>
        <begin position="148"/>
        <end position="158"/>
    </location>
</feature>
<dbReference type="AlphaFoldDB" id="A0A316J9G5"/>
<dbReference type="RefSeq" id="WP_109706201.1">
    <property type="nucleotide sequence ID" value="NZ_QGDB01000003.1"/>
</dbReference>
<keyword evidence="3" id="KW-1185">Reference proteome</keyword>
<sequence>MAQTSSAAREPSMEEILASIRRIIEESDVSHHPVPPLSPRGEVAEFPRPVVTESMQKAGNLAQELSSQPAVSKSDVFPQEPVLRGPIAEPAQPMPQDVTQEQPDDEPLLDAQNDDHYHDEWVPPVSEQADLETTQSDTTVPLMESKTETMTNDPSKAATSHEAASRPRAAGHILSETTERQVAAAFQDLNHAVHSEPRRSFDDIAADILRPMLQDWLDEKLPDLVERLVREEIERVVRGQK</sequence>
<dbReference type="InterPro" id="IPR019632">
    <property type="entry name" value="DUF2497"/>
</dbReference>
<feature type="region of interest" description="Disordered" evidence="1">
    <location>
        <begin position="81"/>
        <end position="174"/>
    </location>
</feature>
<dbReference type="Proteomes" id="UP000245865">
    <property type="component" value="Unassembled WGS sequence"/>
</dbReference>
<comment type="caution">
    <text evidence="2">The sequence shown here is derived from an EMBL/GenBank/DDBJ whole genome shotgun (WGS) entry which is preliminary data.</text>
</comment>
<proteinExistence type="predicted"/>
<accession>A0A316J9G5</accession>
<reference evidence="2 3" key="1">
    <citation type="submission" date="2018-05" db="EMBL/GenBank/DDBJ databases">
        <title>Comparative genomic sequence analysis between strain HN4 and CCM 8460T (Falsochrobactrum ovis) will provide more evidence to prove that HN4 is a new species of Falsochrobactrum.</title>
        <authorList>
            <person name="Lyu W."/>
            <person name="Sun L."/>
            <person name="Yao L."/>
        </authorList>
    </citation>
    <scope>NUCLEOTIDE SEQUENCE [LARGE SCALE GENOMIC DNA]</scope>
    <source>
        <strain evidence="2 3">HN4</strain>
    </source>
</reference>
<gene>
    <name evidence="2" type="ORF">DKP76_09470</name>
</gene>
<evidence type="ECO:0000313" key="3">
    <source>
        <dbReference type="Proteomes" id="UP000245865"/>
    </source>
</evidence>
<evidence type="ECO:0000313" key="2">
    <source>
        <dbReference type="EMBL" id="PWL17966.1"/>
    </source>
</evidence>
<name>A0A316J9G5_9HYPH</name>
<organism evidence="2 3">
    <name type="scientific">Falsochrobactrum shanghaiense</name>
    <dbReference type="NCBI Taxonomy" id="2201899"/>
    <lineage>
        <taxon>Bacteria</taxon>
        <taxon>Pseudomonadati</taxon>
        <taxon>Pseudomonadota</taxon>
        <taxon>Alphaproteobacteria</taxon>
        <taxon>Hyphomicrobiales</taxon>
        <taxon>Brucellaceae</taxon>
        <taxon>Falsochrobactrum</taxon>
    </lineage>
</organism>
<dbReference type="EMBL" id="QGDB01000003">
    <property type="protein sequence ID" value="PWL17966.1"/>
    <property type="molecule type" value="Genomic_DNA"/>
</dbReference>